<evidence type="ECO:0000313" key="2">
    <source>
        <dbReference type="Proteomes" id="UP000182658"/>
    </source>
</evidence>
<dbReference type="Proteomes" id="UP000182658">
    <property type="component" value="Unassembled WGS sequence"/>
</dbReference>
<dbReference type="AlphaFoldDB" id="A0A1J7I9Y7"/>
<dbReference type="OrthoDB" id="406152at2759"/>
<accession>A0A1J7I9Y7</accession>
<keyword evidence="2" id="KW-1185">Reference proteome</keyword>
<gene>
    <name evidence="1" type="ORF">CONLIGDRAFT_565836</name>
</gene>
<proteinExistence type="predicted"/>
<protein>
    <submittedName>
        <fullName evidence="1">Uncharacterized protein</fullName>
    </submittedName>
</protein>
<sequence length="91" mass="10455">MCEYALYRSHPDSRCDCRWLAITRTCFDGGGFSTCPTLLQETNGDGRMHEAVPAIRAGRGSCPRHALRSRYDLNQMRMVRRIRHWFHIGAG</sequence>
<dbReference type="EMBL" id="KV875104">
    <property type="protein sequence ID" value="OIW24269.1"/>
    <property type="molecule type" value="Genomic_DNA"/>
</dbReference>
<name>A0A1J7I9Y7_9PEZI</name>
<reference evidence="1 2" key="1">
    <citation type="submission" date="2016-10" db="EMBL/GenBank/DDBJ databases">
        <title>Draft genome sequence of Coniochaeta ligniaria NRRL30616, a lignocellulolytic fungus for bioabatement of inhibitors in plant biomass hydrolysates.</title>
        <authorList>
            <consortium name="DOE Joint Genome Institute"/>
            <person name="Jimenez D.J."/>
            <person name="Hector R.E."/>
            <person name="Riley R."/>
            <person name="Sun H."/>
            <person name="Grigoriev I.V."/>
            <person name="Van Elsas J.D."/>
            <person name="Nichols N.N."/>
        </authorList>
    </citation>
    <scope>NUCLEOTIDE SEQUENCE [LARGE SCALE GENOMIC DNA]</scope>
    <source>
        <strain evidence="1 2">NRRL 30616</strain>
    </source>
</reference>
<dbReference type="InParanoid" id="A0A1J7I9Y7"/>
<evidence type="ECO:0000313" key="1">
    <source>
        <dbReference type="EMBL" id="OIW24269.1"/>
    </source>
</evidence>
<organism evidence="1 2">
    <name type="scientific">Coniochaeta ligniaria NRRL 30616</name>
    <dbReference type="NCBI Taxonomy" id="1408157"/>
    <lineage>
        <taxon>Eukaryota</taxon>
        <taxon>Fungi</taxon>
        <taxon>Dikarya</taxon>
        <taxon>Ascomycota</taxon>
        <taxon>Pezizomycotina</taxon>
        <taxon>Sordariomycetes</taxon>
        <taxon>Sordariomycetidae</taxon>
        <taxon>Coniochaetales</taxon>
        <taxon>Coniochaetaceae</taxon>
        <taxon>Coniochaeta</taxon>
    </lineage>
</organism>
<feature type="non-terminal residue" evidence="1">
    <location>
        <position position="91"/>
    </location>
</feature>